<dbReference type="InterPro" id="IPR013780">
    <property type="entry name" value="Glyco_hydro_b"/>
</dbReference>
<dbReference type="Pfam" id="PF17801">
    <property type="entry name" value="Melibiase_C"/>
    <property type="match status" value="1"/>
</dbReference>
<keyword evidence="3 5" id="KW-0378">Hydrolase</keyword>
<dbReference type="Gene3D" id="2.60.40.1180">
    <property type="entry name" value="Golgi alpha-mannosidase II"/>
    <property type="match status" value="1"/>
</dbReference>
<proteinExistence type="inferred from homology"/>
<dbReference type="EMBL" id="JBHSNC010000024">
    <property type="protein sequence ID" value="MFC5529485.1"/>
    <property type="molecule type" value="Genomic_DNA"/>
</dbReference>
<evidence type="ECO:0000259" key="6">
    <source>
        <dbReference type="Pfam" id="PF17801"/>
    </source>
</evidence>
<dbReference type="GO" id="GO:0016798">
    <property type="term" value="F:hydrolase activity, acting on glycosyl bonds"/>
    <property type="evidence" value="ECO:0007669"/>
    <property type="project" value="UniProtKB-KW"/>
</dbReference>
<name>A0ABW0QXH7_9BACL</name>
<dbReference type="RefSeq" id="WP_378111356.1">
    <property type="nucleotide sequence ID" value="NZ_JBHSNC010000024.1"/>
</dbReference>
<gene>
    <name evidence="7" type="ORF">ACFPQ4_08490</name>
</gene>
<dbReference type="InterPro" id="IPR017853">
    <property type="entry name" value="GH"/>
</dbReference>
<keyword evidence="2" id="KW-0732">Signal</keyword>
<dbReference type="CDD" id="cd14792">
    <property type="entry name" value="GH27"/>
    <property type="match status" value="1"/>
</dbReference>
<accession>A0ABW0QXH7</accession>
<dbReference type="SUPFAM" id="SSF51445">
    <property type="entry name" value="(Trans)glycosidases"/>
    <property type="match status" value="1"/>
</dbReference>
<evidence type="ECO:0000256" key="1">
    <source>
        <dbReference type="ARBA" id="ARBA00009743"/>
    </source>
</evidence>
<organism evidence="7 8">
    <name type="scientific">Cohnella yongneupensis</name>
    <dbReference type="NCBI Taxonomy" id="425006"/>
    <lineage>
        <taxon>Bacteria</taxon>
        <taxon>Bacillati</taxon>
        <taxon>Bacillota</taxon>
        <taxon>Bacilli</taxon>
        <taxon>Bacillales</taxon>
        <taxon>Paenibacillaceae</taxon>
        <taxon>Cohnella</taxon>
    </lineage>
</organism>
<sequence length="426" mass="48456">MRHHDYAPTPPMGWNSWDCYGATVKEEEVRGNADYMAAHLKEHGWEYVVVDIQWYEPGAVSDLYRPFVRLETDGYSRLVPAVNRFPSAKDGRGFKPLSDYVHGLGLKFGIHIMRGIPRQAVHDNTPIKGTNVTARDIAHTHSFCGWNTDMYGVDASKPGAQEFYDSLFELYAEWGVDYIKVDDIADSWLHGGTHLAEIELIRKAIDRAGRPMVLSLSPGPAPVKHADFFETHANLWRITDDFWDRWPLLLDMFDRCEQWEGRPKPGCWPDCDMLPLGRICVRHSQPDHRTNFTRDEQLTMMTLWTIFRSPLMFGGEMRDNDEWTLSLLTNRDVLHMHRYSFGARLVSRIGNKVVWTAEGPDGERYVALFNTGEETDDVSVSLADLGMNDGGSAKELWTGVATGLLRDELSRAIPPHGTALFKLTVD</sequence>
<dbReference type="InterPro" id="IPR002241">
    <property type="entry name" value="Glyco_hydro_27"/>
</dbReference>
<dbReference type="Pfam" id="PF16499">
    <property type="entry name" value="Melibiase_2"/>
    <property type="match status" value="2"/>
</dbReference>
<dbReference type="Gene3D" id="3.20.20.70">
    <property type="entry name" value="Aldolase class I"/>
    <property type="match status" value="1"/>
</dbReference>
<evidence type="ECO:0000256" key="3">
    <source>
        <dbReference type="ARBA" id="ARBA00022801"/>
    </source>
</evidence>
<dbReference type="PRINTS" id="PR00740">
    <property type="entry name" value="GLHYDRLASE27"/>
</dbReference>
<comment type="similarity">
    <text evidence="1 5">Belongs to the glycosyl hydrolase 27 family.</text>
</comment>
<dbReference type="PANTHER" id="PTHR11452:SF42">
    <property type="entry name" value="ALPHA-GALACTOSIDASE"/>
    <property type="match status" value="1"/>
</dbReference>
<protein>
    <recommendedName>
        <fullName evidence="5">Alpha-galactosidase</fullName>
        <ecNumber evidence="5">3.2.1.22</ecNumber>
    </recommendedName>
    <alternativeName>
        <fullName evidence="5">Melibiase</fullName>
    </alternativeName>
</protein>
<reference evidence="8" key="1">
    <citation type="journal article" date="2019" name="Int. J. Syst. Evol. Microbiol.">
        <title>The Global Catalogue of Microorganisms (GCM) 10K type strain sequencing project: providing services to taxonomists for standard genome sequencing and annotation.</title>
        <authorList>
            <consortium name="The Broad Institute Genomics Platform"/>
            <consortium name="The Broad Institute Genome Sequencing Center for Infectious Disease"/>
            <person name="Wu L."/>
            <person name="Ma J."/>
        </authorList>
    </citation>
    <scope>NUCLEOTIDE SEQUENCE [LARGE SCALE GENOMIC DNA]</scope>
    <source>
        <strain evidence="8">CGMCC 1.18578</strain>
    </source>
</reference>
<comment type="catalytic activity">
    <reaction evidence="5">
        <text>Hydrolysis of terminal, non-reducing alpha-D-galactose residues in alpha-D-galactosides, including galactose oligosaccharides, galactomannans and galactolipids.</text>
        <dbReference type="EC" id="3.2.1.22"/>
    </reaction>
</comment>
<evidence type="ECO:0000256" key="4">
    <source>
        <dbReference type="ARBA" id="ARBA00023295"/>
    </source>
</evidence>
<evidence type="ECO:0000313" key="7">
    <source>
        <dbReference type="EMBL" id="MFC5529485.1"/>
    </source>
</evidence>
<evidence type="ECO:0000313" key="8">
    <source>
        <dbReference type="Proteomes" id="UP001596108"/>
    </source>
</evidence>
<keyword evidence="8" id="KW-1185">Reference proteome</keyword>
<evidence type="ECO:0000256" key="5">
    <source>
        <dbReference type="RuleBase" id="RU361168"/>
    </source>
</evidence>
<dbReference type="InterPro" id="IPR013785">
    <property type="entry name" value="Aldolase_TIM"/>
</dbReference>
<dbReference type="EC" id="3.2.1.22" evidence="5"/>
<comment type="caution">
    <text evidence="7">The sequence shown here is derived from an EMBL/GenBank/DDBJ whole genome shotgun (WGS) entry which is preliminary data.</text>
</comment>
<dbReference type="Proteomes" id="UP001596108">
    <property type="component" value="Unassembled WGS sequence"/>
</dbReference>
<dbReference type="SUPFAM" id="SSF51011">
    <property type="entry name" value="Glycosyl hydrolase domain"/>
    <property type="match status" value="1"/>
</dbReference>
<keyword evidence="4 5" id="KW-0326">Glycosidase</keyword>
<evidence type="ECO:0000256" key="2">
    <source>
        <dbReference type="ARBA" id="ARBA00022729"/>
    </source>
</evidence>
<dbReference type="InterPro" id="IPR041233">
    <property type="entry name" value="Melibiase_C"/>
</dbReference>
<dbReference type="PANTHER" id="PTHR11452">
    <property type="entry name" value="ALPHA-GALACTOSIDASE/ALPHA-N-ACETYLGALACTOSAMINIDASE"/>
    <property type="match status" value="1"/>
</dbReference>
<feature type="domain" description="Alpha galactosidase C-terminal" evidence="6">
    <location>
        <begin position="351"/>
        <end position="423"/>
    </location>
</feature>
<keyword evidence="5" id="KW-1015">Disulfide bond</keyword>